<dbReference type="Proteomes" id="UP000718564">
    <property type="component" value="Unassembled WGS sequence"/>
</dbReference>
<dbReference type="RefSeq" id="WP_169154773.1">
    <property type="nucleotide sequence ID" value="NZ_CAWPJE010000442.1"/>
</dbReference>
<evidence type="ECO:0000313" key="4">
    <source>
        <dbReference type="EMBL" id="NMG19502.1"/>
    </source>
</evidence>
<evidence type="ECO:0000259" key="3">
    <source>
        <dbReference type="PROSITE" id="PS50801"/>
    </source>
</evidence>
<feature type="domain" description="STAS" evidence="3">
    <location>
        <begin position="1"/>
        <end position="114"/>
    </location>
</feature>
<comment type="caution">
    <text evidence="4">The sequence shown here is derived from an EMBL/GenBank/DDBJ whole genome shotgun (WGS) entry which is preliminary data.</text>
</comment>
<dbReference type="PROSITE" id="PS50801">
    <property type="entry name" value="STAS"/>
    <property type="match status" value="1"/>
</dbReference>
<comment type="similarity">
    <text evidence="1 2">Belongs to the anti-sigma-factor antagonist family.</text>
</comment>
<accession>A0ABX1P7M8</accession>
<evidence type="ECO:0000256" key="1">
    <source>
        <dbReference type="ARBA" id="ARBA00009013"/>
    </source>
</evidence>
<dbReference type="InterPro" id="IPR002645">
    <property type="entry name" value="STAS_dom"/>
</dbReference>
<dbReference type="PANTHER" id="PTHR33495:SF2">
    <property type="entry name" value="ANTI-SIGMA FACTOR ANTAGONIST TM_1081-RELATED"/>
    <property type="match status" value="1"/>
</dbReference>
<dbReference type="InterPro" id="IPR036513">
    <property type="entry name" value="STAS_dom_sf"/>
</dbReference>
<evidence type="ECO:0000313" key="5">
    <source>
        <dbReference type="Proteomes" id="UP000718564"/>
    </source>
</evidence>
<organism evidence="4 5">
    <name type="scientific">Brasilonema bromeliae SPC951</name>
    <dbReference type="NCBI Taxonomy" id="385972"/>
    <lineage>
        <taxon>Bacteria</taxon>
        <taxon>Bacillati</taxon>
        <taxon>Cyanobacteriota</taxon>
        <taxon>Cyanophyceae</taxon>
        <taxon>Nostocales</taxon>
        <taxon>Scytonemataceae</taxon>
        <taxon>Brasilonema</taxon>
        <taxon>Bromeliae group (in: Brasilonema)</taxon>
    </lineage>
</organism>
<gene>
    <name evidence="4" type="ORF">DP116_08525</name>
</gene>
<protein>
    <recommendedName>
        <fullName evidence="2">Anti-sigma factor antagonist</fullName>
    </recommendedName>
</protein>
<dbReference type="Gene3D" id="3.30.750.24">
    <property type="entry name" value="STAS domain"/>
    <property type="match status" value="1"/>
</dbReference>
<sequence length="114" mass="12594">MQVVLDYPKITVISPQGCLNATNALEFETNITKALAQDGISFLLVDLEYVESLDSAGLMALVSALKLSHKLGRRFSLCSVSPCLRIIFEMTQLDRVFEIFEGKAAFEAACFPMQ</sequence>
<dbReference type="CDD" id="cd07043">
    <property type="entry name" value="STAS_anti-anti-sigma_factors"/>
    <property type="match status" value="1"/>
</dbReference>
<reference evidence="4 5" key="1">
    <citation type="submission" date="2018-06" db="EMBL/GenBank/DDBJ databases">
        <title>Comparative genomics of Brasilonema spp. strains.</title>
        <authorList>
            <person name="Alvarenga D.O."/>
            <person name="Fiore M.F."/>
            <person name="Varani A.M."/>
        </authorList>
    </citation>
    <scope>NUCLEOTIDE SEQUENCE [LARGE SCALE GENOMIC DNA]</scope>
    <source>
        <strain evidence="4 5">SPC951</strain>
    </source>
</reference>
<proteinExistence type="inferred from homology"/>
<name>A0ABX1P7M8_9CYAN</name>
<dbReference type="InterPro" id="IPR003658">
    <property type="entry name" value="Anti-sigma_ant"/>
</dbReference>
<evidence type="ECO:0000256" key="2">
    <source>
        <dbReference type="RuleBase" id="RU003749"/>
    </source>
</evidence>
<dbReference type="PANTHER" id="PTHR33495">
    <property type="entry name" value="ANTI-SIGMA FACTOR ANTAGONIST TM_1081-RELATED-RELATED"/>
    <property type="match status" value="1"/>
</dbReference>
<dbReference type="Pfam" id="PF01740">
    <property type="entry name" value="STAS"/>
    <property type="match status" value="1"/>
</dbReference>
<dbReference type="SUPFAM" id="SSF52091">
    <property type="entry name" value="SpoIIaa-like"/>
    <property type="match status" value="1"/>
</dbReference>
<dbReference type="EMBL" id="QMEB01000047">
    <property type="protein sequence ID" value="NMG19502.1"/>
    <property type="molecule type" value="Genomic_DNA"/>
</dbReference>
<keyword evidence="5" id="KW-1185">Reference proteome</keyword>
<dbReference type="NCBIfam" id="TIGR00377">
    <property type="entry name" value="ant_ant_sig"/>
    <property type="match status" value="1"/>
</dbReference>